<dbReference type="SMART" id="SM00736">
    <property type="entry name" value="CADG"/>
    <property type="match status" value="1"/>
</dbReference>
<protein>
    <recommendedName>
        <fullName evidence="5">T9SS type A sorting domain-containing protein</fullName>
    </recommendedName>
</protein>
<comment type="caution">
    <text evidence="3">The sequence shown here is derived from an EMBL/GenBank/DDBJ whole genome shotgun (WGS) entry which is preliminary data.</text>
</comment>
<evidence type="ECO:0008006" key="5">
    <source>
        <dbReference type="Google" id="ProtNLM"/>
    </source>
</evidence>
<feature type="domain" description="PKD/Chitinase" evidence="1">
    <location>
        <begin position="998"/>
        <end position="1081"/>
    </location>
</feature>
<dbReference type="EMBL" id="WJXZ01000006">
    <property type="protein sequence ID" value="MRS61968.1"/>
    <property type="molecule type" value="Genomic_DNA"/>
</dbReference>
<feature type="domain" description="Dystroglycan-type cadherin-like" evidence="2">
    <location>
        <begin position="995"/>
        <end position="1085"/>
    </location>
</feature>
<sequence>MFLFYHRIYHFLGRYRAVALTLFWAVTTLPTFSNPSAITQTTWTGSASSNWATAGNWSDGVPTTTLHAIIPSVSRSPQIENGTAAVAKSVEVQSGASLTIVSGGSLTINDFKEFSQTTAGALLNDGTVQNNGQLIIGNTGYSGLNGLTNRGTFTNNTGGTVQIDRTTNYALYNSSGTFTNAATITIGSIPNIVNGDGIYNTAVFNNNSGALIQIDRVSSTNLNNFTGGTFTNAGTIVSGTIAPGSASILSNSATFNNTTGGSIQMDKVSTTGLANDPGGTFTNSATITIGNNASGAGGSNGVINQGNFNNNAGGSIQIDRTFSSGIYNISGTFTNAATITIGANASVGRNGIENRAKFDNKTGGTIQIDQSSNEGLYNWTGATFTNAATIKIGSLVATGVNGFSTSGEFKNNAGGIIQIDRSSNSGWNSSGTVTNEGTIKIGTIAQVGDYGIRSGAGTFNNNTGGTIQIDRYTNSGWYNGGTVTNEALITIGATMATYGIFNISTINNNCGGVITTGQIIQNGSNTFTNGGLIIEKASGNSSISSNTGLVQNLNGGTFSITTNTGLLTTTEGPAEPTITATPSLTVNAGQSVTLTAGGATSYRWSTSETTPAITVTVAGPYSVTGTLGECARVTSVTLTVNVVTDVTVTNPPAVCAPATVDLTQGIATSSIPNATFYFYTDADGTQPVPNPAAVGAGIYYVKAVSQEGSPSALKPLTVVVKTPPTVSISPNNPTICSGQSVTLTASGARTYLWNTTATSTTLSVSAGGPYSVTGTTDGCSATATQTVTENSIPAPTLSTNVSSGNPGSVAVLQNTPFVTLTASGCAGTLSWTGPNTTTGPMVSVPTSTTGSLIYTVFCQQGGCTSSVTSFTVSVTAPTATGSFDGFVNGADCESFRGWAWDRNKVNTAVSIQILDGPNVIGTLLAGDFRQDLLDAGKGNGKHAFRFTIPTSIRDGLPHNLSARIEGSSFILKDSPKVLICATSGTPTNKPPVAPTPTVLIAPLTAQVGVPFSGTLVAFTDPEGQALTYKLSGLPGGLSINEFSRVISGTPTADGTFVLTYSATDTEGATNSVSFNLTINPAQTTTVQGNFEGYLDKVECGTIRGWVWDRNKPNTPVTVEFYTGSTVWGSTIANIYRDDLKNAGKGNGVHAYSFEVPNSLKDGTTRLIYGRVQGSNFMLKDSGKPLTCGSPARISAETGPELSVTLLGNPVTDQVALEIRGAVGQAVNLHLSDASGRLVNLHRIELAKPVERYTIPLDQQPAGLLLLRVNTVFKTVTLKIVKN</sequence>
<evidence type="ECO:0000313" key="3">
    <source>
        <dbReference type="EMBL" id="MRS61968.1"/>
    </source>
</evidence>
<feature type="domain" description="PKD/Chitinase" evidence="1">
    <location>
        <begin position="725"/>
        <end position="792"/>
    </location>
</feature>
<reference evidence="3 4" key="1">
    <citation type="journal article" date="2018" name="Antonie Van Leeuwenhoek">
        <title>Larkinella terrae sp. nov., isolated from soil on Jeju Island, South Korea.</title>
        <authorList>
            <person name="Ten L.N."/>
            <person name="Jeon J."/>
            <person name="Park S.J."/>
            <person name="Park S."/>
            <person name="Lee S.Y."/>
            <person name="Kim M.K."/>
            <person name="Jung H.Y."/>
        </authorList>
    </citation>
    <scope>NUCLEOTIDE SEQUENCE [LARGE SCALE GENOMIC DNA]</scope>
    <source>
        <strain evidence="3 4">KCTC 52001</strain>
    </source>
</reference>
<proteinExistence type="predicted"/>
<dbReference type="InterPro" id="IPR022409">
    <property type="entry name" value="PKD/Chitinase_dom"/>
</dbReference>
<dbReference type="SUPFAM" id="SSF49313">
    <property type="entry name" value="Cadherin-like"/>
    <property type="match status" value="1"/>
</dbReference>
<evidence type="ECO:0000259" key="1">
    <source>
        <dbReference type="SMART" id="SM00089"/>
    </source>
</evidence>
<gene>
    <name evidence="3" type="ORF">GJJ30_11775</name>
</gene>
<keyword evidence="4" id="KW-1185">Reference proteome</keyword>
<dbReference type="InterPro" id="IPR015919">
    <property type="entry name" value="Cadherin-like_sf"/>
</dbReference>
<dbReference type="Proteomes" id="UP000441754">
    <property type="component" value="Unassembled WGS sequence"/>
</dbReference>
<evidence type="ECO:0000313" key="4">
    <source>
        <dbReference type="Proteomes" id="UP000441754"/>
    </source>
</evidence>
<dbReference type="Gene3D" id="2.60.40.10">
    <property type="entry name" value="Immunoglobulins"/>
    <property type="match status" value="1"/>
</dbReference>
<accession>A0A7K0EKI1</accession>
<evidence type="ECO:0000259" key="2">
    <source>
        <dbReference type="SMART" id="SM00736"/>
    </source>
</evidence>
<dbReference type="RefSeq" id="WP_154175354.1">
    <property type="nucleotide sequence ID" value="NZ_WJXZ01000006.1"/>
</dbReference>
<feature type="domain" description="PKD/Chitinase" evidence="1">
    <location>
        <begin position="575"/>
        <end position="647"/>
    </location>
</feature>
<dbReference type="InterPro" id="IPR006644">
    <property type="entry name" value="Cadg"/>
</dbReference>
<organism evidence="3 4">
    <name type="scientific">Larkinella terrae</name>
    <dbReference type="NCBI Taxonomy" id="2025311"/>
    <lineage>
        <taxon>Bacteria</taxon>
        <taxon>Pseudomonadati</taxon>
        <taxon>Bacteroidota</taxon>
        <taxon>Cytophagia</taxon>
        <taxon>Cytophagales</taxon>
        <taxon>Spirosomataceae</taxon>
        <taxon>Larkinella</taxon>
    </lineage>
</organism>
<dbReference type="GO" id="GO:0005509">
    <property type="term" value="F:calcium ion binding"/>
    <property type="evidence" value="ECO:0007669"/>
    <property type="project" value="InterPro"/>
</dbReference>
<dbReference type="InterPro" id="IPR013783">
    <property type="entry name" value="Ig-like_fold"/>
</dbReference>
<dbReference type="GO" id="GO:0016020">
    <property type="term" value="C:membrane"/>
    <property type="evidence" value="ECO:0007669"/>
    <property type="project" value="InterPro"/>
</dbReference>
<dbReference type="OrthoDB" id="951859at2"/>
<name>A0A7K0EKI1_9BACT</name>
<dbReference type="Pfam" id="PF05345">
    <property type="entry name" value="He_PIG"/>
    <property type="match status" value="1"/>
</dbReference>
<dbReference type="SMART" id="SM00089">
    <property type="entry name" value="PKD"/>
    <property type="match status" value="3"/>
</dbReference>